<proteinExistence type="predicted"/>
<dbReference type="Gene3D" id="2.60.40.3210">
    <property type="entry name" value="Zona pellucida, ZP-N domain"/>
    <property type="match status" value="1"/>
</dbReference>
<dbReference type="Proteomes" id="UP001187415">
    <property type="component" value="Unassembled WGS sequence"/>
</dbReference>
<dbReference type="Pfam" id="PF23344">
    <property type="entry name" value="ZP-N"/>
    <property type="match status" value="1"/>
</dbReference>
<dbReference type="InterPro" id="IPR001846">
    <property type="entry name" value="VWF_type-D"/>
</dbReference>
<reference evidence="5" key="1">
    <citation type="submission" date="2023-07" db="EMBL/GenBank/DDBJ databases">
        <title>Chromosome-level Genome Assembly of Striped Snakehead (Channa striata).</title>
        <authorList>
            <person name="Liu H."/>
        </authorList>
    </citation>
    <scope>NUCLEOTIDE SEQUENCE</scope>
    <source>
        <strain evidence="5">Gz</strain>
        <tissue evidence="5">Muscle</tissue>
    </source>
</reference>
<dbReference type="EMBL" id="JAUPFM010000001">
    <property type="protein sequence ID" value="KAK2863508.1"/>
    <property type="molecule type" value="Genomic_DNA"/>
</dbReference>
<feature type="domain" description="ZP" evidence="4">
    <location>
        <begin position="527"/>
        <end position="778"/>
    </location>
</feature>
<dbReference type="SMART" id="SM00832">
    <property type="entry name" value="C8"/>
    <property type="match status" value="1"/>
</dbReference>
<name>A0AA88T6T0_CHASR</name>
<keyword evidence="1 3" id="KW-0732">Signal</keyword>
<dbReference type="PROSITE" id="PS51034">
    <property type="entry name" value="ZP_2"/>
    <property type="match status" value="1"/>
</dbReference>
<accession>A0AA88T6T0</accession>
<organism evidence="5 6">
    <name type="scientific">Channa striata</name>
    <name type="common">Snakehead murrel</name>
    <name type="synonym">Ophicephalus striatus</name>
    <dbReference type="NCBI Taxonomy" id="64152"/>
    <lineage>
        <taxon>Eukaryota</taxon>
        <taxon>Metazoa</taxon>
        <taxon>Chordata</taxon>
        <taxon>Craniata</taxon>
        <taxon>Vertebrata</taxon>
        <taxon>Euteleostomi</taxon>
        <taxon>Actinopterygii</taxon>
        <taxon>Neopterygii</taxon>
        <taxon>Teleostei</taxon>
        <taxon>Neoteleostei</taxon>
        <taxon>Acanthomorphata</taxon>
        <taxon>Anabantaria</taxon>
        <taxon>Anabantiformes</taxon>
        <taxon>Channoidei</taxon>
        <taxon>Channidae</taxon>
        <taxon>Channa</taxon>
    </lineage>
</organism>
<evidence type="ECO:0000259" key="4">
    <source>
        <dbReference type="PROSITE" id="PS51034"/>
    </source>
</evidence>
<evidence type="ECO:0000256" key="2">
    <source>
        <dbReference type="ARBA" id="ARBA00023157"/>
    </source>
</evidence>
<dbReference type="InterPro" id="IPR055355">
    <property type="entry name" value="ZP-C"/>
</dbReference>
<keyword evidence="2" id="KW-1015">Disulfide bond</keyword>
<evidence type="ECO:0000313" key="5">
    <source>
        <dbReference type="EMBL" id="KAK2863508.1"/>
    </source>
</evidence>
<comment type="caution">
    <text evidence="5">The sequence shown here is derived from an EMBL/GenBank/DDBJ whole genome shotgun (WGS) entry which is preliminary data.</text>
</comment>
<dbReference type="InterPro" id="IPR055356">
    <property type="entry name" value="ZP-N"/>
</dbReference>
<evidence type="ECO:0000313" key="6">
    <source>
        <dbReference type="Proteomes" id="UP001187415"/>
    </source>
</evidence>
<dbReference type="InterPro" id="IPR042235">
    <property type="entry name" value="ZP-C_dom"/>
</dbReference>
<protein>
    <recommendedName>
        <fullName evidence="4">ZP domain-containing protein</fullName>
    </recommendedName>
</protein>
<dbReference type="InterPro" id="IPR001507">
    <property type="entry name" value="ZP_dom"/>
</dbReference>
<gene>
    <name evidence="5" type="ORF">Q5P01_003041</name>
</gene>
<dbReference type="AlphaFoldDB" id="A0AA88T6T0"/>
<feature type="signal peptide" evidence="3">
    <location>
        <begin position="1"/>
        <end position="19"/>
    </location>
</feature>
<dbReference type="Gene3D" id="2.60.40.4100">
    <property type="entry name" value="Zona pellucida, ZP-C domain"/>
    <property type="match status" value="1"/>
</dbReference>
<feature type="chain" id="PRO_5041692122" description="ZP domain-containing protein" evidence="3">
    <location>
        <begin position="20"/>
        <end position="797"/>
    </location>
</feature>
<dbReference type="InterPro" id="IPR014853">
    <property type="entry name" value="VWF/SSPO/ZAN-like_Cys-rich_dom"/>
</dbReference>
<keyword evidence="6" id="KW-1185">Reference proteome</keyword>
<dbReference type="Pfam" id="PF08742">
    <property type="entry name" value="C8"/>
    <property type="match status" value="1"/>
</dbReference>
<dbReference type="Pfam" id="PF00100">
    <property type="entry name" value="Zona_pellucida"/>
    <property type="match status" value="1"/>
</dbReference>
<dbReference type="Pfam" id="PF00094">
    <property type="entry name" value="VWD"/>
    <property type="match status" value="1"/>
</dbReference>
<dbReference type="SMART" id="SM00241">
    <property type="entry name" value="ZP"/>
    <property type="match status" value="1"/>
</dbReference>
<sequence>MIRPLIYLSALSLLAGAAAQQQYNGSSEVDISSCPITYYGQKYEQLYVNFTGENVAVCFDGFYDPETGGDCFVGPPFVEEVFKFGTNTDDNGTFKRALQTLESDLICTVDLTFPNSGQEVDLTLGNFGPEAAVYLFTENEGSTAFDVEIAGTKFHTLNVTNYPELVEGFSFLDISACRVSGEVYPPDSQVSSDPDTCTSVTCSSTAELRTTGCGPSETCQGNNTCLMDAIYTCTLVGPTVIDFHDNVAYVEDRCAYVVLSDPTAPDYRVVATYQERRRKDVSFLDSFILEGPGFQIDIRQDGTVWVGDTPVTSEELKQLVPDMQFSLDQDGLFFTFPMFNYTFSLFFDGTMAQISLTVPPLEELTLQGLCGNSNETLSDLRFSDLSASGCEILYSDTPDSSINCITATDFCDHLLEDAYTSCHSVVDPTPYISACAETLCSYPSVDGVNCEFPGAYGRACSLHGVDIGHYWNSVAECSPSPAFCPGRTCTANEFCGERLNNGQTGCLCRALFASKYRETNTLGDPTVCGPNSASLSLVGCLLEEQGVDYSALHLFDPTCTGQIDEQNHMVTFTYDNINTCGTLVTANGSEIIYKNVVTNLNNYTNVITRRDQVYIDFTCVQTQPDLKTMSFRIKDSSVIVQVTSGAWNYTLTMNAYTDSKRTEALGSNTDVLLDQRIWVELNTYGLDNSLVSVVTDSCWATPDPSPTGDVRYDLIVNGCPNPNDPTVMVYGNGRGTSNYFAFNMFRFTGKSGNIYLHCNLQLCISNCVPACGARRRRSLGPKYKSEHSAFISMAWIN</sequence>
<evidence type="ECO:0000256" key="1">
    <source>
        <dbReference type="ARBA" id="ARBA00022729"/>
    </source>
</evidence>
<evidence type="ECO:0000256" key="3">
    <source>
        <dbReference type="SAM" id="SignalP"/>
    </source>
</evidence>
<dbReference type="PANTHER" id="PTHR14002">
    <property type="entry name" value="ENDOGLIN/TGF-BETA RECEPTOR TYPE III"/>
    <property type="match status" value="1"/>
</dbReference>
<dbReference type="PANTHER" id="PTHR14002:SF50">
    <property type="entry name" value="ALPHA-TECTORIN-LIKE-RELATED"/>
    <property type="match status" value="1"/>
</dbReference>